<name>A0A161LS85_9BACT</name>
<dbReference type="EC" id="2.3.1.-" evidence="7"/>
<dbReference type="CDD" id="cd06849">
    <property type="entry name" value="lipoyl_domain"/>
    <property type="match status" value="1"/>
</dbReference>
<dbReference type="FunFam" id="3.30.559.10:FF:000007">
    <property type="entry name" value="Dihydrolipoamide acetyltransferase component of pyruvate dehydrogenase complex"/>
    <property type="match status" value="1"/>
</dbReference>
<proteinExistence type="inferred from homology"/>
<dbReference type="Gene3D" id="3.30.559.10">
    <property type="entry name" value="Chloramphenicol acetyltransferase-like domain"/>
    <property type="match status" value="1"/>
</dbReference>
<dbReference type="PANTHER" id="PTHR43178:SF5">
    <property type="entry name" value="LIPOAMIDE ACYLTRANSFERASE COMPONENT OF BRANCHED-CHAIN ALPHA-KETO ACID DEHYDROGENASE COMPLEX, MITOCHONDRIAL"/>
    <property type="match status" value="1"/>
</dbReference>
<dbReference type="Pfam" id="PF00198">
    <property type="entry name" value="2-oxoacid_dh"/>
    <property type="match status" value="1"/>
</dbReference>
<sequence>MTTFDIKMPKLGESITEGTIVAWSVKVGDAVKEDDILFEVTTAKVNAEIPSPVEGTVLKILFSEGDTVSVGTVVMVMQIEGESTGEQDTSSDTSSAAIETAPVETKEEKWYSPVVLRLANEANIPMDELDKIQGSGYLGRLSKKDIQRYITQKKDGVTAPAVTVAKKPEPVVEDRVQPQVVSSNEDQIVEMDAVRRIIADHMVLSKKTSPHVTTFVEVDVTKLVEWRKRNKDSFLKHEGISLTYMPAIVEAATKALIAYPQVNASVEGYRMILKKHINIGIAVALDDGNLVVPVVHDADKLSISGLAHTMDSLAANARANKLKIDDIQGGTFTITNFGTFKNIAGTPIINQPQVAILGIGYIVKKPAVLETADGDVIAIRHKMILSLSYDHRIVNGALGGKFLLHIAEYLENWDSK</sequence>
<comment type="cofactor">
    <cofactor evidence="1 7">
        <name>(R)-lipoate</name>
        <dbReference type="ChEBI" id="CHEBI:83088"/>
    </cofactor>
</comment>
<dbReference type="InterPro" id="IPR004167">
    <property type="entry name" value="PSBD"/>
</dbReference>
<dbReference type="InterPro" id="IPR023213">
    <property type="entry name" value="CAT-like_dom_sf"/>
</dbReference>
<dbReference type="Pfam" id="PF00364">
    <property type="entry name" value="Biotin_lipoyl"/>
    <property type="match status" value="1"/>
</dbReference>
<dbReference type="AlphaFoldDB" id="A0A161LS85"/>
<dbReference type="SUPFAM" id="SSF51230">
    <property type="entry name" value="Single hybrid motif"/>
    <property type="match status" value="1"/>
</dbReference>
<evidence type="ECO:0000256" key="3">
    <source>
        <dbReference type="ARBA" id="ARBA00011484"/>
    </source>
</evidence>
<dbReference type="STRING" id="681398.PJIAN_489"/>
<protein>
    <recommendedName>
        <fullName evidence="7">Dihydrolipoamide acetyltransferase component of pyruvate dehydrogenase complex</fullName>
        <ecNumber evidence="7">2.3.1.-</ecNumber>
    </recommendedName>
</protein>
<evidence type="ECO:0000256" key="5">
    <source>
        <dbReference type="ARBA" id="ARBA00022823"/>
    </source>
</evidence>
<dbReference type="EMBL" id="BDCR01000004">
    <property type="protein sequence ID" value="GAT63550.1"/>
    <property type="molecule type" value="Genomic_DNA"/>
</dbReference>
<dbReference type="InterPro" id="IPR003016">
    <property type="entry name" value="2-oxoA_DH_lipoyl-BS"/>
</dbReference>
<dbReference type="Gene3D" id="2.40.50.100">
    <property type="match status" value="1"/>
</dbReference>
<feature type="compositionally biased region" description="Polar residues" evidence="8">
    <location>
        <begin position="84"/>
        <end position="97"/>
    </location>
</feature>
<dbReference type="PANTHER" id="PTHR43178">
    <property type="entry name" value="DIHYDROLIPOAMIDE ACETYLTRANSFERASE COMPONENT OF PYRUVATE DEHYDROGENASE COMPLEX"/>
    <property type="match status" value="1"/>
</dbReference>
<evidence type="ECO:0000259" key="9">
    <source>
        <dbReference type="PROSITE" id="PS50968"/>
    </source>
</evidence>
<dbReference type="SUPFAM" id="SSF47005">
    <property type="entry name" value="Peripheral subunit-binding domain of 2-oxo acid dehydrogenase complex"/>
    <property type="match status" value="1"/>
</dbReference>
<organism evidence="11 12">
    <name type="scientific">Paludibacter jiangxiensis</name>
    <dbReference type="NCBI Taxonomy" id="681398"/>
    <lineage>
        <taxon>Bacteria</taxon>
        <taxon>Pseudomonadati</taxon>
        <taxon>Bacteroidota</taxon>
        <taxon>Bacteroidia</taxon>
        <taxon>Bacteroidales</taxon>
        <taxon>Paludibacteraceae</taxon>
        <taxon>Paludibacter</taxon>
    </lineage>
</organism>
<comment type="similarity">
    <text evidence="2 7">Belongs to the 2-oxoacid dehydrogenase family.</text>
</comment>
<comment type="subunit">
    <text evidence="3">Forms a 24-polypeptide structural core with octahedral symmetry.</text>
</comment>
<dbReference type="RefSeq" id="WP_068704885.1">
    <property type="nucleotide sequence ID" value="NZ_BDCR01000004.1"/>
</dbReference>
<dbReference type="InterPro" id="IPR011053">
    <property type="entry name" value="Single_hybrid_motif"/>
</dbReference>
<gene>
    <name evidence="11" type="ORF">PJIAN_489</name>
</gene>
<accession>A0A161LS85</accession>
<keyword evidence="6 7" id="KW-0012">Acyltransferase</keyword>
<dbReference type="PROSITE" id="PS00189">
    <property type="entry name" value="LIPOYL"/>
    <property type="match status" value="1"/>
</dbReference>
<keyword evidence="5 7" id="KW-0450">Lipoyl</keyword>
<dbReference type="InterPro" id="IPR001078">
    <property type="entry name" value="2-oxoacid_DH_actylTfrase"/>
</dbReference>
<dbReference type="SUPFAM" id="SSF52777">
    <property type="entry name" value="CoA-dependent acyltransferases"/>
    <property type="match status" value="1"/>
</dbReference>
<evidence type="ECO:0000256" key="2">
    <source>
        <dbReference type="ARBA" id="ARBA00007317"/>
    </source>
</evidence>
<feature type="domain" description="Peripheral subunit-binding (PSBD)" evidence="10">
    <location>
        <begin position="110"/>
        <end position="150"/>
    </location>
</feature>
<dbReference type="InterPro" id="IPR050743">
    <property type="entry name" value="2-oxoacid_DH_E2_comp"/>
</dbReference>
<keyword evidence="4 7" id="KW-0808">Transferase</keyword>
<reference evidence="12" key="1">
    <citation type="submission" date="2016-04" db="EMBL/GenBank/DDBJ databases">
        <title>Draft genome sequence of Paludibacter jiangxiensis strain NM7.</title>
        <authorList>
            <person name="Qiu Y."/>
            <person name="Matsuura N."/>
            <person name="Ohashi A."/>
            <person name="Tourlousse M.D."/>
            <person name="Sekiguchi Y."/>
        </authorList>
    </citation>
    <scope>NUCLEOTIDE SEQUENCE [LARGE SCALE GENOMIC DNA]</scope>
    <source>
        <strain evidence="12">NM7</strain>
    </source>
</reference>
<dbReference type="OrthoDB" id="9805770at2"/>
<evidence type="ECO:0000313" key="11">
    <source>
        <dbReference type="EMBL" id="GAT63550.1"/>
    </source>
</evidence>
<evidence type="ECO:0000259" key="10">
    <source>
        <dbReference type="PROSITE" id="PS51826"/>
    </source>
</evidence>
<dbReference type="GO" id="GO:0005737">
    <property type="term" value="C:cytoplasm"/>
    <property type="evidence" value="ECO:0007669"/>
    <property type="project" value="TreeGrafter"/>
</dbReference>
<dbReference type="Pfam" id="PF02817">
    <property type="entry name" value="E3_binding"/>
    <property type="match status" value="1"/>
</dbReference>
<feature type="domain" description="Lipoyl-binding" evidence="9">
    <location>
        <begin position="3"/>
        <end position="78"/>
    </location>
</feature>
<comment type="caution">
    <text evidence="11">The sequence shown here is derived from an EMBL/GenBank/DDBJ whole genome shotgun (WGS) entry which is preliminary data.</text>
</comment>
<dbReference type="Gene3D" id="4.10.320.10">
    <property type="entry name" value="E3-binding domain"/>
    <property type="match status" value="1"/>
</dbReference>
<keyword evidence="12" id="KW-1185">Reference proteome</keyword>
<dbReference type="GO" id="GO:0016407">
    <property type="term" value="F:acetyltransferase activity"/>
    <property type="evidence" value="ECO:0007669"/>
    <property type="project" value="TreeGrafter"/>
</dbReference>
<dbReference type="GO" id="GO:0031405">
    <property type="term" value="F:lipoic acid binding"/>
    <property type="evidence" value="ECO:0007669"/>
    <property type="project" value="TreeGrafter"/>
</dbReference>
<evidence type="ECO:0000256" key="4">
    <source>
        <dbReference type="ARBA" id="ARBA00022679"/>
    </source>
</evidence>
<evidence type="ECO:0000313" key="12">
    <source>
        <dbReference type="Proteomes" id="UP000076586"/>
    </source>
</evidence>
<evidence type="ECO:0000256" key="7">
    <source>
        <dbReference type="RuleBase" id="RU003423"/>
    </source>
</evidence>
<dbReference type="InterPro" id="IPR036625">
    <property type="entry name" value="E3-bd_dom_sf"/>
</dbReference>
<dbReference type="Proteomes" id="UP000076586">
    <property type="component" value="Unassembled WGS sequence"/>
</dbReference>
<reference evidence="12" key="2">
    <citation type="journal article" date="2017" name="Genome Announc.">
        <title>Draft genome sequence of Paludibacter jiangxiensis NM7(T), a propionate-producing fermentative bacterium.</title>
        <authorList>
            <person name="Qiu Y.-L."/>
            <person name="Tourlousse D.M."/>
            <person name="Matsuura N."/>
            <person name="Ohashi A."/>
            <person name="Sekiguchi Y."/>
        </authorList>
    </citation>
    <scope>NUCLEOTIDE SEQUENCE [LARGE SCALE GENOMIC DNA]</scope>
    <source>
        <strain evidence="12">NM7</strain>
    </source>
</reference>
<dbReference type="PROSITE" id="PS50968">
    <property type="entry name" value="BIOTINYL_LIPOYL"/>
    <property type="match status" value="1"/>
</dbReference>
<evidence type="ECO:0000256" key="6">
    <source>
        <dbReference type="ARBA" id="ARBA00023315"/>
    </source>
</evidence>
<feature type="region of interest" description="Disordered" evidence="8">
    <location>
        <begin position="82"/>
        <end position="102"/>
    </location>
</feature>
<evidence type="ECO:0000256" key="8">
    <source>
        <dbReference type="SAM" id="MobiDB-lite"/>
    </source>
</evidence>
<dbReference type="InterPro" id="IPR000089">
    <property type="entry name" value="Biotin_lipoyl"/>
</dbReference>
<dbReference type="PROSITE" id="PS51826">
    <property type="entry name" value="PSBD"/>
    <property type="match status" value="1"/>
</dbReference>
<evidence type="ECO:0000256" key="1">
    <source>
        <dbReference type="ARBA" id="ARBA00001938"/>
    </source>
</evidence>